<sequence>MLKPLLLAVLLTLGACSKQHEALNLAGNTWLGYQPLYLVQARNACPDCTLEVLPGQSVKITMMPSTTMVLRLFGAKKLDAAMLTLDEAVSFQSNTGIAICVAAALSFSNGADAALVMPGFDPDKQQLKVGYEETALGGYMLHRAVEKLNWPREKLAMQLLVPKNHVEALTQGQVDVVITYEPYSSQLKKQGAQVLFDSKALTGEIVDILVVQQVSWAQHRELLKSLIAKQWREGVAAFDNLSTAELAFLQESTELNADELASALSGMQFFDAAQNQAFLIEKLPTVIAQMNTYLLNSKQISQPAELPACNQVR</sequence>
<accession>A0ABQ3L8U3</accession>
<evidence type="ECO:0000256" key="4">
    <source>
        <dbReference type="SAM" id="SignalP"/>
    </source>
</evidence>
<dbReference type="PANTHER" id="PTHR30024:SF47">
    <property type="entry name" value="TAURINE-BINDING PERIPLASMIC PROTEIN"/>
    <property type="match status" value="1"/>
</dbReference>
<comment type="subcellular location">
    <subcellularLocation>
        <location evidence="1">Periplasm</location>
    </subcellularLocation>
</comment>
<evidence type="ECO:0000256" key="3">
    <source>
        <dbReference type="ARBA" id="ARBA00022729"/>
    </source>
</evidence>
<dbReference type="Proteomes" id="UP000659697">
    <property type="component" value="Unassembled WGS sequence"/>
</dbReference>
<feature type="signal peptide" evidence="4">
    <location>
        <begin position="1"/>
        <end position="22"/>
    </location>
</feature>
<dbReference type="PANTHER" id="PTHR30024">
    <property type="entry name" value="ALIPHATIC SULFONATES-BINDING PROTEIN-RELATED"/>
    <property type="match status" value="1"/>
</dbReference>
<feature type="chain" id="PRO_5047479020" description="Nitrate ABC transporter" evidence="4">
    <location>
        <begin position="23"/>
        <end position="313"/>
    </location>
</feature>
<dbReference type="RefSeq" id="WP_189433449.1">
    <property type="nucleotide sequence ID" value="NZ_BNAO01000007.1"/>
</dbReference>
<evidence type="ECO:0008006" key="7">
    <source>
        <dbReference type="Google" id="ProtNLM"/>
    </source>
</evidence>
<evidence type="ECO:0000256" key="2">
    <source>
        <dbReference type="ARBA" id="ARBA00010742"/>
    </source>
</evidence>
<proteinExistence type="inferred from homology"/>
<evidence type="ECO:0000313" key="5">
    <source>
        <dbReference type="EMBL" id="GHG73258.1"/>
    </source>
</evidence>
<gene>
    <name evidence="5" type="ORF">GCM10010919_25920</name>
</gene>
<organism evidence="5 6">
    <name type="scientific">Alishewanella longhuensis</name>
    <dbReference type="NCBI Taxonomy" id="1091037"/>
    <lineage>
        <taxon>Bacteria</taxon>
        <taxon>Pseudomonadati</taxon>
        <taxon>Pseudomonadota</taxon>
        <taxon>Gammaproteobacteria</taxon>
        <taxon>Alteromonadales</taxon>
        <taxon>Alteromonadaceae</taxon>
        <taxon>Alishewanella</taxon>
    </lineage>
</organism>
<keyword evidence="6" id="KW-1185">Reference proteome</keyword>
<comment type="caution">
    <text evidence="5">The sequence shown here is derived from an EMBL/GenBank/DDBJ whole genome shotgun (WGS) entry which is preliminary data.</text>
</comment>
<evidence type="ECO:0000256" key="1">
    <source>
        <dbReference type="ARBA" id="ARBA00004418"/>
    </source>
</evidence>
<protein>
    <recommendedName>
        <fullName evidence="7">Nitrate ABC transporter</fullName>
    </recommendedName>
</protein>
<dbReference type="PROSITE" id="PS51257">
    <property type="entry name" value="PROKAR_LIPOPROTEIN"/>
    <property type="match status" value="1"/>
</dbReference>
<name>A0ABQ3L8U3_9ALTE</name>
<dbReference type="EMBL" id="BNAO01000007">
    <property type="protein sequence ID" value="GHG73258.1"/>
    <property type="molecule type" value="Genomic_DNA"/>
</dbReference>
<reference evidence="6" key="1">
    <citation type="journal article" date="2019" name="Int. J. Syst. Evol. Microbiol.">
        <title>The Global Catalogue of Microorganisms (GCM) 10K type strain sequencing project: providing services to taxonomists for standard genome sequencing and annotation.</title>
        <authorList>
            <consortium name="The Broad Institute Genomics Platform"/>
            <consortium name="The Broad Institute Genome Sequencing Center for Infectious Disease"/>
            <person name="Wu L."/>
            <person name="Ma J."/>
        </authorList>
    </citation>
    <scope>NUCLEOTIDE SEQUENCE [LARGE SCALE GENOMIC DNA]</scope>
    <source>
        <strain evidence="6">CGMCC 1.7003</strain>
    </source>
</reference>
<dbReference type="SUPFAM" id="SSF53850">
    <property type="entry name" value="Periplasmic binding protein-like II"/>
    <property type="match status" value="1"/>
</dbReference>
<comment type="similarity">
    <text evidence="2">Belongs to the bacterial solute-binding protein SsuA/TauA family.</text>
</comment>
<dbReference type="Gene3D" id="3.40.190.10">
    <property type="entry name" value="Periplasmic binding protein-like II"/>
    <property type="match status" value="2"/>
</dbReference>
<keyword evidence="3 4" id="KW-0732">Signal</keyword>
<evidence type="ECO:0000313" key="6">
    <source>
        <dbReference type="Proteomes" id="UP000659697"/>
    </source>
</evidence>